<evidence type="ECO:0000313" key="3">
    <source>
        <dbReference type="Proteomes" id="UP000006591"/>
    </source>
</evidence>
<dbReference type="STRING" id="4536.A0A0E0JAG6"/>
<feature type="domain" description="Neprosin PEP catalytic" evidence="1">
    <location>
        <begin position="1"/>
        <end position="148"/>
    </location>
</feature>
<keyword evidence="3" id="KW-1185">Reference proteome</keyword>
<dbReference type="HOGENOM" id="CLU_030538_4_1_1"/>
<dbReference type="InterPro" id="IPR053168">
    <property type="entry name" value="Glutamic_endopeptidase"/>
</dbReference>
<proteinExistence type="predicted"/>
<reference evidence="2" key="2">
    <citation type="submission" date="2018-04" db="EMBL/GenBank/DDBJ databases">
        <title>OnivRS2 (Oryza nivara Reference Sequence Version 2).</title>
        <authorList>
            <person name="Zhang J."/>
            <person name="Kudrna D."/>
            <person name="Lee S."/>
            <person name="Talag J."/>
            <person name="Rajasekar S."/>
            <person name="Welchert J."/>
            <person name="Hsing Y.-I."/>
            <person name="Wing R.A."/>
        </authorList>
    </citation>
    <scope>NUCLEOTIDE SEQUENCE [LARGE SCALE GENOMIC DNA]</scope>
    <source>
        <strain evidence="2">SL10</strain>
    </source>
</reference>
<organism evidence="2">
    <name type="scientific">Oryza nivara</name>
    <name type="common">Indian wild rice</name>
    <name type="synonym">Oryza sativa f. spontanea</name>
    <dbReference type="NCBI Taxonomy" id="4536"/>
    <lineage>
        <taxon>Eukaryota</taxon>
        <taxon>Viridiplantae</taxon>
        <taxon>Streptophyta</taxon>
        <taxon>Embryophyta</taxon>
        <taxon>Tracheophyta</taxon>
        <taxon>Spermatophyta</taxon>
        <taxon>Magnoliopsida</taxon>
        <taxon>Liliopsida</taxon>
        <taxon>Poales</taxon>
        <taxon>Poaceae</taxon>
        <taxon>BOP clade</taxon>
        <taxon>Oryzoideae</taxon>
        <taxon>Oryzeae</taxon>
        <taxon>Oryzinae</taxon>
        <taxon>Oryza</taxon>
    </lineage>
</organism>
<protein>
    <recommendedName>
        <fullName evidence="1">Neprosin PEP catalytic domain-containing protein</fullName>
    </recommendedName>
</protein>
<dbReference type="Pfam" id="PF03080">
    <property type="entry name" value="Neprosin"/>
    <property type="match status" value="1"/>
</dbReference>
<dbReference type="AlphaFoldDB" id="A0A0E0JAG6"/>
<evidence type="ECO:0000259" key="1">
    <source>
        <dbReference type="PROSITE" id="PS52045"/>
    </source>
</evidence>
<sequence>MATFDVYGFPNLNKDQVSSADLAVLNEQRHDLTDGNALFAGWMKKDDGDWWLYFGHDNNNLSPVGFWSSSVLTNLADHANVIAWGGYTESTIGNPSPAMGNGQWPGENSASFRDQFVDANGQGYDPAPWPAGLLLLSTNKNCYQVSPY</sequence>
<dbReference type="Proteomes" id="UP000006591">
    <property type="component" value="Chromosome 12"/>
</dbReference>
<dbReference type="InterPro" id="IPR004314">
    <property type="entry name" value="Neprosin"/>
</dbReference>
<dbReference type="eggNOG" id="ENOG502RRR2">
    <property type="taxonomic scope" value="Eukaryota"/>
</dbReference>
<accession>A0A0E0JAG6</accession>
<dbReference type="PANTHER" id="PTHR31589">
    <property type="entry name" value="PROTEIN, PUTATIVE (DUF239)-RELATED-RELATED"/>
    <property type="match status" value="1"/>
</dbReference>
<name>A0A0E0JAG6_ORYNI</name>
<dbReference type="EnsemblPlants" id="ONIVA12G12520.1">
    <property type="protein sequence ID" value="ONIVA12G12520.1"/>
    <property type="gene ID" value="ONIVA12G12520"/>
</dbReference>
<dbReference type="Gramene" id="ONIVA12G12520.1">
    <property type="protein sequence ID" value="ONIVA12G12520.1"/>
    <property type="gene ID" value="ONIVA12G12520"/>
</dbReference>
<dbReference type="PROSITE" id="PS52045">
    <property type="entry name" value="NEPROSIN_PEP_CD"/>
    <property type="match status" value="1"/>
</dbReference>
<evidence type="ECO:0000313" key="2">
    <source>
        <dbReference type="EnsemblPlants" id="ONIVA12G12520.1"/>
    </source>
</evidence>
<dbReference type="PANTHER" id="PTHR31589:SF243">
    <property type="entry name" value="OS12G0490566 PROTEIN"/>
    <property type="match status" value="1"/>
</dbReference>
<reference evidence="2" key="1">
    <citation type="submission" date="2015-04" db="UniProtKB">
        <authorList>
            <consortium name="EnsemblPlants"/>
        </authorList>
    </citation>
    <scope>IDENTIFICATION</scope>
    <source>
        <strain evidence="2">SL10</strain>
    </source>
</reference>